<name>A0A438GY75_VITVI</name>
<dbReference type="Gene3D" id="3.40.50.300">
    <property type="entry name" value="P-loop containing nucleotide triphosphate hydrolases"/>
    <property type="match status" value="1"/>
</dbReference>
<accession>A0A438GY75</accession>
<gene>
    <name evidence="2" type="primary">Cbwd1_2</name>
    <name evidence="2" type="ORF">CK203_054294</name>
</gene>
<sequence length="164" mass="18636">MIEHLENSPHGNVTNAFLFLFYSSLSLPYVESPRVMMRVPKIMVPIEASLLMNHFNSMNAGHGHGSLAKPAPVIETFCTDELVSRYVKLDGVVTLVDAKHAMQHLDEVKPRFVVNEAVEQVAYADRIILNKWRNTADPMHNLREEWYGWNEALELKFGLADSKS</sequence>
<dbReference type="EMBL" id="QGNW01000317">
    <property type="protein sequence ID" value="RVW77128.1"/>
    <property type="molecule type" value="Genomic_DNA"/>
</dbReference>
<dbReference type="Proteomes" id="UP000288805">
    <property type="component" value="Unassembled WGS sequence"/>
</dbReference>
<comment type="caution">
    <text evidence="2">The sequence shown here is derived from an EMBL/GenBank/DDBJ whole genome shotgun (WGS) entry which is preliminary data.</text>
</comment>
<dbReference type="InterPro" id="IPR027417">
    <property type="entry name" value="P-loop_NTPase"/>
</dbReference>
<dbReference type="PANTHER" id="PTHR13748">
    <property type="entry name" value="COBW-RELATED"/>
    <property type="match status" value="1"/>
</dbReference>
<dbReference type="InterPro" id="IPR003495">
    <property type="entry name" value="CobW/HypB/UreG_nucleotide-bd"/>
</dbReference>
<organism evidence="2 3">
    <name type="scientific">Vitis vinifera</name>
    <name type="common">Grape</name>
    <dbReference type="NCBI Taxonomy" id="29760"/>
    <lineage>
        <taxon>Eukaryota</taxon>
        <taxon>Viridiplantae</taxon>
        <taxon>Streptophyta</taxon>
        <taxon>Embryophyta</taxon>
        <taxon>Tracheophyta</taxon>
        <taxon>Spermatophyta</taxon>
        <taxon>Magnoliopsida</taxon>
        <taxon>eudicotyledons</taxon>
        <taxon>Gunneridae</taxon>
        <taxon>Pentapetalae</taxon>
        <taxon>rosids</taxon>
        <taxon>Vitales</taxon>
        <taxon>Vitaceae</taxon>
        <taxon>Viteae</taxon>
        <taxon>Vitis</taxon>
    </lineage>
</organism>
<evidence type="ECO:0000313" key="2">
    <source>
        <dbReference type="EMBL" id="RVW77128.1"/>
    </source>
</evidence>
<reference evidence="2 3" key="1">
    <citation type="journal article" date="2018" name="PLoS Genet.">
        <title>Population sequencing reveals clonal diversity and ancestral inbreeding in the grapevine cultivar Chardonnay.</title>
        <authorList>
            <person name="Roach M.J."/>
            <person name="Johnson D.L."/>
            <person name="Bohlmann J."/>
            <person name="van Vuuren H.J."/>
            <person name="Jones S.J."/>
            <person name="Pretorius I.S."/>
            <person name="Schmidt S.A."/>
            <person name="Borneman A.R."/>
        </authorList>
    </citation>
    <scope>NUCLEOTIDE SEQUENCE [LARGE SCALE GENOMIC DNA]</scope>
    <source>
        <strain evidence="3">cv. Chardonnay</strain>
        <tissue evidence="2">Leaf</tissue>
    </source>
</reference>
<feature type="domain" description="CobW/HypB/UreG nucleotide-binding" evidence="1">
    <location>
        <begin position="65"/>
        <end position="132"/>
    </location>
</feature>
<protein>
    <submittedName>
        <fullName evidence="2">COBW domain-containing protein 1</fullName>
    </submittedName>
</protein>
<proteinExistence type="predicted"/>
<dbReference type="PANTHER" id="PTHR13748:SF40">
    <property type="entry name" value="OS04G0599700 PROTEIN"/>
    <property type="match status" value="1"/>
</dbReference>
<evidence type="ECO:0000259" key="1">
    <source>
        <dbReference type="Pfam" id="PF02492"/>
    </source>
</evidence>
<dbReference type="AlphaFoldDB" id="A0A438GY75"/>
<dbReference type="Pfam" id="PF02492">
    <property type="entry name" value="cobW"/>
    <property type="match status" value="1"/>
</dbReference>
<dbReference type="InterPro" id="IPR051316">
    <property type="entry name" value="Zinc-reg_GTPase_activator"/>
</dbReference>
<evidence type="ECO:0000313" key="3">
    <source>
        <dbReference type="Proteomes" id="UP000288805"/>
    </source>
</evidence>